<comment type="similarity">
    <text evidence="2">Belongs to the polycystin family.</text>
</comment>
<evidence type="ECO:0000256" key="4">
    <source>
        <dbReference type="ARBA" id="ARBA00022989"/>
    </source>
</evidence>
<dbReference type="GO" id="GO:0050982">
    <property type="term" value="P:detection of mechanical stimulus"/>
    <property type="evidence" value="ECO:0007669"/>
    <property type="project" value="TreeGrafter"/>
</dbReference>
<evidence type="ECO:0000313" key="9">
    <source>
        <dbReference type="Ensembl" id="ENSLAFP00000010960.4"/>
    </source>
</evidence>
<dbReference type="InParanoid" id="G3TAP4"/>
<evidence type="ECO:0000256" key="1">
    <source>
        <dbReference type="ARBA" id="ARBA00004141"/>
    </source>
</evidence>
<dbReference type="GO" id="GO:0005262">
    <property type="term" value="F:calcium channel activity"/>
    <property type="evidence" value="ECO:0007669"/>
    <property type="project" value="TreeGrafter"/>
</dbReference>
<dbReference type="HOGENOM" id="CLU_552718_0_0_1"/>
<keyword evidence="5 6" id="KW-0472">Membrane</keyword>
<organism evidence="9 10">
    <name type="scientific">Loxodonta africana</name>
    <name type="common">African elephant</name>
    <dbReference type="NCBI Taxonomy" id="9785"/>
    <lineage>
        <taxon>Eukaryota</taxon>
        <taxon>Metazoa</taxon>
        <taxon>Chordata</taxon>
        <taxon>Craniata</taxon>
        <taxon>Vertebrata</taxon>
        <taxon>Euteleostomi</taxon>
        <taxon>Mammalia</taxon>
        <taxon>Eutheria</taxon>
        <taxon>Afrotheria</taxon>
        <taxon>Proboscidea</taxon>
        <taxon>Elephantidae</taxon>
        <taxon>Loxodonta</taxon>
    </lineage>
</organism>
<feature type="transmembrane region" description="Helical" evidence="6">
    <location>
        <begin position="127"/>
        <end position="157"/>
    </location>
</feature>
<keyword evidence="10" id="KW-1185">Reference proteome</keyword>
<accession>G3TAP4</accession>
<evidence type="ECO:0000256" key="5">
    <source>
        <dbReference type="ARBA" id="ARBA00023136"/>
    </source>
</evidence>
<reference evidence="9" key="3">
    <citation type="submission" date="2025-09" db="UniProtKB">
        <authorList>
            <consortium name="Ensembl"/>
        </authorList>
    </citation>
    <scope>IDENTIFICATION</scope>
    <source>
        <strain evidence="9">Isolate ISIS603380</strain>
    </source>
</reference>
<keyword evidence="4 6" id="KW-1133">Transmembrane helix</keyword>
<keyword evidence="3 6" id="KW-0812">Transmembrane</keyword>
<comment type="subcellular location">
    <subcellularLocation>
        <location evidence="1">Membrane</location>
        <topology evidence="1">Multi-pass membrane protein</topology>
    </subcellularLocation>
</comment>
<feature type="domain" description="Polycystin cation channel PKD1/PKD2" evidence="7">
    <location>
        <begin position="398"/>
        <end position="473"/>
    </location>
</feature>
<feature type="transmembrane region" description="Helical" evidence="6">
    <location>
        <begin position="395"/>
        <end position="415"/>
    </location>
</feature>
<dbReference type="PANTHER" id="PTHR10877">
    <property type="entry name" value="POLYCYSTIN FAMILY MEMBER"/>
    <property type="match status" value="1"/>
</dbReference>
<dbReference type="GO" id="GO:0016020">
    <property type="term" value="C:membrane"/>
    <property type="evidence" value="ECO:0007669"/>
    <property type="project" value="UniProtKB-SubCell"/>
</dbReference>
<dbReference type="STRING" id="9785.ENSLAFP00000010960"/>
<dbReference type="eggNOG" id="KOG3599">
    <property type="taxonomic scope" value="Eukaryota"/>
</dbReference>
<dbReference type="AlphaFoldDB" id="G3TAP4"/>
<reference evidence="9" key="2">
    <citation type="submission" date="2025-08" db="UniProtKB">
        <authorList>
            <consortium name="Ensembl"/>
        </authorList>
    </citation>
    <scope>IDENTIFICATION</scope>
    <source>
        <strain evidence="9">Isolate ISIS603380</strain>
    </source>
</reference>
<dbReference type="GeneTree" id="ENSGT00940000161577"/>
<dbReference type="InterPro" id="IPR046791">
    <property type="entry name" value="Polycystin_dom"/>
</dbReference>
<sequence length="501" mass="57289">PEKTQCPMPEVSLAGSQKDSAYRQCLYLQLEHVEHELQLLGPHGFPQHQSHTQALRQLQILKGCLGGQLGTSGPAYPSSLPMRRPPRGLPWWCLLVGWLLVAATSGVAAFFTMLYGLHYGRASSLKWLISMVVSFVESVFVTQPLKVLGFAAFFALVLKRVEDEEEPVASLAQPLSSPAYLGFLWMLLLVAYGQRDPSAYHFNRHLQHSFTQGFSDVLSFQEFFTWANTTLINNLYSHHPVFISDKKCFSCHLEGLKVLSLRLCTRQMQTHWESAYFQTSSSLLKVIAHGQESMGAKIVHLGLRLREKFRWEASREPLWDGDTPKHPSFCRILQYLFDNTWLDTLTRALFVEFTVYNANVNLFCIVTLTLETNALGTFFAHADLQSFRLYPFTNGWHPVVAAEVLYFLFLLYYMVVQGKLMRKLKWCYFCSKWNLLELAIILVSWSALAVFVKRAVLAERDIQHYRGHREDNISTLANPPLLPITSCPPCAKPFYRQSQHL</sequence>
<reference evidence="9 10" key="1">
    <citation type="submission" date="2009-06" db="EMBL/GenBank/DDBJ databases">
        <title>The Genome Sequence of Loxodonta africana (African elephant).</title>
        <authorList>
            <person name="Di Palma F."/>
            <person name="Heiman D."/>
            <person name="Young S."/>
            <person name="Johnson J."/>
            <person name="Lander E.S."/>
            <person name="Lindblad-Toh K."/>
        </authorList>
    </citation>
    <scope>NUCLEOTIDE SEQUENCE [LARGE SCALE GENOMIC DNA]</scope>
    <source>
        <strain evidence="9 10">Isolate ISIS603380</strain>
    </source>
</reference>
<dbReference type="Pfam" id="PF08016">
    <property type="entry name" value="PKD_channel"/>
    <property type="match status" value="1"/>
</dbReference>
<evidence type="ECO:0000259" key="7">
    <source>
        <dbReference type="Pfam" id="PF08016"/>
    </source>
</evidence>
<evidence type="ECO:0000259" key="8">
    <source>
        <dbReference type="Pfam" id="PF20519"/>
    </source>
</evidence>
<name>G3TAP4_LOXAF</name>
<dbReference type="Ensembl" id="ENSLAFT00000013098.4">
    <property type="protein sequence ID" value="ENSLAFP00000010960.4"/>
    <property type="gene ID" value="ENSLAFG00000013094.4"/>
</dbReference>
<feature type="transmembrane region" description="Helical" evidence="6">
    <location>
        <begin position="89"/>
        <end position="115"/>
    </location>
</feature>
<evidence type="ECO:0000313" key="10">
    <source>
        <dbReference type="Proteomes" id="UP000007646"/>
    </source>
</evidence>
<feature type="transmembrane region" description="Helical" evidence="6">
    <location>
        <begin position="435"/>
        <end position="456"/>
    </location>
</feature>
<dbReference type="PANTHER" id="PTHR10877:SF134">
    <property type="entry name" value="POLYCYSTIN-1-LIKE PROTEIN 2"/>
    <property type="match status" value="1"/>
</dbReference>
<dbReference type="Proteomes" id="UP000007646">
    <property type="component" value="Unassembled WGS sequence"/>
</dbReference>
<feature type="domain" description="Polycystin" evidence="8">
    <location>
        <begin position="331"/>
        <end position="390"/>
    </location>
</feature>
<evidence type="ECO:0000256" key="2">
    <source>
        <dbReference type="ARBA" id="ARBA00007200"/>
    </source>
</evidence>
<dbReference type="InterPro" id="IPR013122">
    <property type="entry name" value="PKD1_2_channel"/>
</dbReference>
<dbReference type="Pfam" id="PF20519">
    <property type="entry name" value="Polycystin_dom"/>
    <property type="match status" value="1"/>
</dbReference>
<proteinExistence type="inferred from homology"/>
<evidence type="ECO:0000256" key="3">
    <source>
        <dbReference type="ARBA" id="ARBA00022692"/>
    </source>
</evidence>
<evidence type="ECO:0000256" key="6">
    <source>
        <dbReference type="SAM" id="Phobius"/>
    </source>
</evidence>
<protein>
    <submittedName>
        <fullName evidence="9">Uncharacterized protein</fullName>
    </submittedName>
</protein>
<dbReference type="InterPro" id="IPR051223">
    <property type="entry name" value="Polycystin"/>
</dbReference>